<feature type="region of interest" description="Disordered" evidence="6">
    <location>
        <begin position="1"/>
        <end position="42"/>
    </location>
</feature>
<dbReference type="Gene3D" id="2.10.25.10">
    <property type="entry name" value="Laminin"/>
    <property type="match status" value="1"/>
</dbReference>
<keyword evidence="4" id="KW-1015">Disulfide bond</keyword>
<evidence type="ECO:0000259" key="8">
    <source>
        <dbReference type="PROSITE" id="PS50026"/>
    </source>
</evidence>
<keyword evidence="3" id="KW-0677">Repeat</keyword>
<comment type="caution">
    <text evidence="9">The sequence shown here is derived from an EMBL/GenBank/DDBJ whole genome shotgun (WGS) entry which is preliminary data.</text>
</comment>
<dbReference type="GO" id="GO:0005509">
    <property type="term" value="F:calcium ion binding"/>
    <property type="evidence" value="ECO:0007669"/>
    <property type="project" value="InterPro"/>
</dbReference>
<name>A0AAV4JH35_9GAST</name>
<feature type="transmembrane region" description="Helical" evidence="7">
    <location>
        <begin position="526"/>
        <end position="548"/>
    </location>
</feature>
<keyword evidence="9" id="KW-0282">Flagellum</keyword>
<dbReference type="EMBL" id="BMAT01006885">
    <property type="protein sequence ID" value="GFS21595.1"/>
    <property type="molecule type" value="Genomic_DNA"/>
</dbReference>
<dbReference type="SMART" id="SM00179">
    <property type="entry name" value="EGF_CA"/>
    <property type="match status" value="1"/>
</dbReference>
<evidence type="ECO:0000256" key="1">
    <source>
        <dbReference type="ARBA" id="ARBA00022536"/>
    </source>
</evidence>
<keyword evidence="1 5" id="KW-0245">EGF-like domain</keyword>
<keyword evidence="10" id="KW-1185">Reference proteome</keyword>
<evidence type="ECO:0000313" key="10">
    <source>
        <dbReference type="Proteomes" id="UP000762676"/>
    </source>
</evidence>
<feature type="compositionally biased region" description="Basic and acidic residues" evidence="6">
    <location>
        <begin position="586"/>
        <end position="646"/>
    </location>
</feature>
<feature type="domain" description="EGF-like" evidence="8">
    <location>
        <begin position="454"/>
        <end position="493"/>
    </location>
</feature>
<evidence type="ECO:0000256" key="3">
    <source>
        <dbReference type="ARBA" id="ARBA00022737"/>
    </source>
</evidence>
<dbReference type="PANTHER" id="PTHR39069:SF8">
    <property type="entry name" value="FI17111P1"/>
    <property type="match status" value="1"/>
</dbReference>
<protein>
    <submittedName>
        <fullName evidence="9">63 kDa sperm flagellar membrane protein</fullName>
    </submittedName>
</protein>
<evidence type="ECO:0000313" key="9">
    <source>
        <dbReference type="EMBL" id="GFS21595.1"/>
    </source>
</evidence>
<dbReference type="AlphaFoldDB" id="A0AAV4JH35"/>
<comment type="caution">
    <text evidence="5">Lacks conserved residue(s) required for the propagation of feature annotation.</text>
</comment>
<evidence type="ECO:0000256" key="7">
    <source>
        <dbReference type="SAM" id="Phobius"/>
    </source>
</evidence>
<dbReference type="PANTHER" id="PTHR39069">
    <property type="entry name" value="ECDYSONE-INDUCIBLE GENE E1, ISOFORM A"/>
    <property type="match status" value="1"/>
</dbReference>
<evidence type="ECO:0000256" key="4">
    <source>
        <dbReference type="ARBA" id="ARBA00023157"/>
    </source>
</evidence>
<dbReference type="PROSITE" id="PS01187">
    <property type="entry name" value="EGF_CA"/>
    <property type="match status" value="1"/>
</dbReference>
<keyword evidence="7" id="KW-0472">Membrane</keyword>
<reference evidence="9 10" key="1">
    <citation type="journal article" date="2021" name="Elife">
        <title>Chloroplast acquisition without the gene transfer in kleptoplastic sea slugs, Plakobranchus ocellatus.</title>
        <authorList>
            <person name="Maeda T."/>
            <person name="Takahashi S."/>
            <person name="Yoshida T."/>
            <person name="Shimamura S."/>
            <person name="Takaki Y."/>
            <person name="Nagai Y."/>
            <person name="Toyoda A."/>
            <person name="Suzuki Y."/>
            <person name="Arimoto A."/>
            <person name="Ishii H."/>
            <person name="Satoh N."/>
            <person name="Nishiyama T."/>
            <person name="Hasebe M."/>
            <person name="Maruyama T."/>
            <person name="Minagawa J."/>
            <person name="Obokata J."/>
            <person name="Shigenobu S."/>
        </authorList>
    </citation>
    <scope>NUCLEOTIDE SEQUENCE [LARGE SCALE GENOMIC DNA]</scope>
</reference>
<feature type="compositionally biased region" description="Basic and acidic residues" evidence="6">
    <location>
        <begin position="1"/>
        <end position="36"/>
    </location>
</feature>
<dbReference type="InterPro" id="IPR018097">
    <property type="entry name" value="EGF_Ca-bd_CS"/>
</dbReference>
<dbReference type="InterPro" id="IPR000152">
    <property type="entry name" value="EGF-type_Asp/Asn_hydroxyl_site"/>
</dbReference>
<dbReference type="PROSITE" id="PS50026">
    <property type="entry name" value="EGF_3"/>
    <property type="match status" value="1"/>
</dbReference>
<keyword evidence="7" id="KW-0812">Transmembrane</keyword>
<dbReference type="PROSITE" id="PS00010">
    <property type="entry name" value="ASX_HYDROXYL"/>
    <property type="match status" value="1"/>
</dbReference>
<dbReference type="SMART" id="SM00181">
    <property type="entry name" value="EGF"/>
    <property type="match status" value="2"/>
</dbReference>
<evidence type="ECO:0000256" key="2">
    <source>
        <dbReference type="ARBA" id="ARBA00022729"/>
    </source>
</evidence>
<keyword evidence="7" id="KW-1133">Transmembrane helix</keyword>
<keyword evidence="2" id="KW-0732">Signal</keyword>
<dbReference type="SUPFAM" id="SSF57196">
    <property type="entry name" value="EGF/Laminin"/>
    <property type="match status" value="1"/>
</dbReference>
<accession>A0AAV4JH35</accession>
<feature type="compositionally biased region" description="Basic residues" evidence="6">
    <location>
        <begin position="571"/>
        <end position="585"/>
    </location>
</feature>
<keyword evidence="9" id="KW-0969">Cilium</keyword>
<feature type="region of interest" description="Disordered" evidence="6">
    <location>
        <begin position="571"/>
        <end position="698"/>
    </location>
</feature>
<organism evidence="9 10">
    <name type="scientific">Elysia marginata</name>
    <dbReference type="NCBI Taxonomy" id="1093978"/>
    <lineage>
        <taxon>Eukaryota</taxon>
        <taxon>Metazoa</taxon>
        <taxon>Spiralia</taxon>
        <taxon>Lophotrochozoa</taxon>
        <taxon>Mollusca</taxon>
        <taxon>Gastropoda</taxon>
        <taxon>Heterobranchia</taxon>
        <taxon>Euthyneura</taxon>
        <taxon>Panpulmonata</taxon>
        <taxon>Sacoglossa</taxon>
        <taxon>Placobranchoidea</taxon>
        <taxon>Plakobranchidae</taxon>
        <taxon>Elysia</taxon>
    </lineage>
</organism>
<dbReference type="CDD" id="cd00054">
    <property type="entry name" value="EGF_CA"/>
    <property type="match status" value="1"/>
</dbReference>
<sequence length="735" mass="83822">MRGREGYLKSRDNFARQKRENDMELKPFQENSREQRTQSSLPTWTSKWPPYRKDAVVEIVGFPRWRRSQYRKDAAVEIVGSPRLRRSARRMLRTSLPARVPWLEPGDIYIKVTRIGPTRLYDECTFDQQCLRLDTNSSCTGSRCLCSNVTFSDRRNKACLPLPSSIGSACGTDAHCQRKINDSFCHNDVCRCVEGHFMSVDRLWCPRVPSQLGDYCDSGIRCRDYLANTACNDSSCVCRYGYTKKNDTHCEQRSHIQHYDPLTPEVPTFCRKGTCSAWTNSTCIPAGPSGDQQVCACKPRTARQFGTSECIAAQTYVLSMEIAYQADVYDYKPLRLGSSAQERKKFSDLVLLNGVKTLFEKSWLRERYLSSQVQAVSDLGQRRRSRRSPGGPDPGGVTVSLLVHLSADYLDAEKAENILKAVLQQLRSKRSNGTIGTSGLRLRRPFNRYVDVTDFNECKAKNATDCSPLANCINTLGSYMCVCRPDFVDVEDSLDYEVRGKNCTGNQCTVHVCLCEAGRRVSERRVVVVIVLVLFVLTIMVFIVYEIVKRKQSFNARALYAKFGTTKIRKLQKASMRRLKERKKRMKEESKKRREENKTKREKMKKDGASQKTEKNEEKKRKAEEKKKRKQEAAEMKKAKKEEKKAEKKKNKPQQTEDPSKPMIDVPSVIEETSISMPSESAETSVTTPATPYDNLFTTTPATPYDNLFMYYPVASPDPAVAQDWKLQDSQESPV</sequence>
<evidence type="ECO:0000256" key="6">
    <source>
        <dbReference type="SAM" id="MobiDB-lite"/>
    </source>
</evidence>
<dbReference type="FunFam" id="2.10.25.10:FF:000038">
    <property type="entry name" value="Fibrillin 2"/>
    <property type="match status" value="1"/>
</dbReference>
<gene>
    <name evidence="9" type="ORF">ElyMa_003342900</name>
</gene>
<keyword evidence="9" id="KW-0966">Cell projection</keyword>
<dbReference type="InterPro" id="IPR001881">
    <property type="entry name" value="EGF-like_Ca-bd_dom"/>
</dbReference>
<dbReference type="InterPro" id="IPR000742">
    <property type="entry name" value="EGF"/>
</dbReference>
<feature type="compositionally biased region" description="Polar residues" evidence="6">
    <location>
        <begin position="671"/>
        <end position="698"/>
    </location>
</feature>
<dbReference type="Proteomes" id="UP000762676">
    <property type="component" value="Unassembled WGS sequence"/>
</dbReference>
<proteinExistence type="predicted"/>
<evidence type="ECO:0000256" key="5">
    <source>
        <dbReference type="PROSITE-ProRule" id="PRU00076"/>
    </source>
</evidence>